<comment type="caution">
    <text evidence="1">The sequence shown here is derived from an EMBL/GenBank/DDBJ whole genome shotgun (WGS) entry which is preliminary data.</text>
</comment>
<dbReference type="AlphaFoldDB" id="A0A9D2EYM4"/>
<dbReference type="Proteomes" id="UP000824062">
    <property type="component" value="Unassembled WGS sequence"/>
</dbReference>
<protein>
    <submittedName>
        <fullName evidence="1">Uncharacterized protein</fullName>
    </submittedName>
</protein>
<reference evidence="1" key="1">
    <citation type="journal article" date="2021" name="PeerJ">
        <title>Extensive microbial diversity within the chicken gut microbiome revealed by metagenomics and culture.</title>
        <authorList>
            <person name="Gilroy R."/>
            <person name="Ravi A."/>
            <person name="Getino M."/>
            <person name="Pursley I."/>
            <person name="Horton D.L."/>
            <person name="Alikhan N.F."/>
            <person name="Baker D."/>
            <person name="Gharbi K."/>
            <person name="Hall N."/>
            <person name="Watson M."/>
            <person name="Adriaenssens E.M."/>
            <person name="Foster-Nyarko E."/>
            <person name="Jarju S."/>
            <person name="Secka A."/>
            <person name="Antonio M."/>
            <person name="Oren A."/>
            <person name="Chaudhuri R.R."/>
            <person name="La Ragione R."/>
            <person name="Hildebrand F."/>
            <person name="Pallen M.J."/>
        </authorList>
    </citation>
    <scope>NUCLEOTIDE SEQUENCE</scope>
    <source>
        <strain evidence="1">ChiHjej12B11-14209</strain>
    </source>
</reference>
<organism evidence="1 2">
    <name type="scientific">Candidatus Olsenella pullistercoris</name>
    <dbReference type="NCBI Taxonomy" id="2838712"/>
    <lineage>
        <taxon>Bacteria</taxon>
        <taxon>Bacillati</taxon>
        <taxon>Actinomycetota</taxon>
        <taxon>Coriobacteriia</taxon>
        <taxon>Coriobacteriales</taxon>
        <taxon>Atopobiaceae</taxon>
        <taxon>Olsenella</taxon>
    </lineage>
</organism>
<evidence type="ECO:0000313" key="1">
    <source>
        <dbReference type="EMBL" id="HIZ46173.1"/>
    </source>
</evidence>
<gene>
    <name evidence="1" type="ORF">IAA19_04050</name>
</gene>
<accession>A0A9D2EYM4</accession>
<evidence type="ECO:0000313" key="2">
    <source>
        <dbReference type="Proteomes" id="UP000824062"/>
    </source>
</evidence>
<name>A0A9D2EYM4_9ACTN</name>
<dbReference type="EMBL" id="DXBM01000036">
    <property type="protein sequence ID" value="HIZ46173.1"/>
    <property type="molecule type" value="Genomic_DNA"/>
</dbReference>
<sequence>MDTIKRAIELLEERAQAFDGAKQELLDAYEAEHAGSKRKARRGKKIALSSVGTPEDYVSNGFALDRAEYLWDLIETKRLAPADSVILPHRYHYERPVVGRDGGICAPDGTQIAYDVEMPGGRADFVVFDRKHTIEQVAQGDYDFRVRYERHDVDAAGFQRFAELAGDLLPDALVQFERRLLTESAGDEIEEVRCVNGGRVPVLLTRLVETEPGAVTFVAHLPWSEGRRDVVRIEFAPGCLGKGDEPGEYNEHAVRERAKHDFAGRIALHAFSTGAPASVPRGLIDELRGRLATRDEFERLCDLVLASLIGMRDDGAAYEGWCVGSKGRKYAFGCAAGQVAMNLLLVASVLEAQTGFAAADDFEAMREAFLARFDLFVAFGFGKSDDSLIKCVKSMEVTA</sequence>
<proteinExistence type="predicted"/>
<reference evidence="1" key="2">
    <citation type="submission" date="2021-04" db="EMBL/GenBank/DDBJ databases">
        <authorList>
            <person name="Gilroy R."/>
        </authorList>
    </citation>
    <scope>NUCLEOTIDE SEQUENCE</scope>
    <source>
        <strain evidence="1">ChiHjej12B11-14209</strain>
    </source>
</reference>